<feature type="transmembrane region" description="Helical" evidence="5">
    <location>
        <begin position="268"/>
        <end position="285"/>
    </location>
</feature>
<keyword evidence="4 5" id="KW-0472">Membrane</keyword>
<evidence type="ECO:0000256" key="3">
    <source>
        <dbReference type="ARBA" id="ARBA00022989"/>
    </source>
</evidence>
<accession>A0A0C9ZSB5</accession>
<dbReference type="Pfam" id="PF01040">
    <property type="entry name" value="UbiA"/>
    <property type="match status" value="1"/>
</dbReference>
<feature type="transmembrane region" description="Helical" evidence="5">
    <location>
        <begin position="13"/>
        <end position="34"/>
    </location>
</feature>
<evidence type="ECO:0000313" key="6">
    <source>
        <dbReference type="EMBL" id="KIK40690.1"/>
    </source>
</evidence>
<proteinExistence type="predicted"/>
<dbReference type="AlphaFoldDB" id="A0A0C9ZSB5"/>
<dbReference type="InParanoid" id="A0A0C9ZSB5"/>
<gene>
    <name evidence="6" type="ORF">CY34DRAFT_13530</name>
</gene>
<dbReference type="EMBL" id="KN835293">
    <property type="protein sequence ID" value="KIK40690.1"/>
    <property type="molecule type" value="Genomic_DNA"/>
</dbReference>
<evidence type="ECO:0000256" key="2">
    <source>
        <dbReference type="ARBA" id="ARBA00022692"/>
    </source>
</evidence>
<dbReference type="HOGENOM" id="CLU_891749_0_0_1"/>
<dbReference type="OrthoDB" id="2637020at2759"/>
<keyword evidence="7" id="KW-1185">Reference proteome</keyword>
<dbReference type="Proteomes" id="UP000054485">
    <property type="component" value="Unassembled WGS sequence"/>
</dbReference>
<dbReference type="GO" id="GO:0016020">
    <property type="term" value="C:membrane"/>
    <property type="evidence" value="ECO:0007669"/>
    <property type="project" value="UniProtKB-SubCell"/>
</dbReference>
<organism evidence="6 7">
    <name type="scientific">Suillus luteus UH-Slu-Lm8-n1</name>
    <dbReference type="NCBI Taxonomy" id="930992"/>
    <lineage>
        <taxon>Eukaryota</taxon>
        <taxon>Fungi</taxon>
        <taxon>Dikarya</taxon>
        <taxon>Basidiomycota</taxon>
        <taxon>Agaricomycotina</taxon>
        <taxon>Agaricomycetes</taxon>
        <taxon>Agaricomycetidae</taxon>
        <taxon>Boletales</taxon>
        <taxon>Suillineae</taxon>
        <taxon>Suillaceae</taxon>
        <taxon>Suillus</taxon>
    </lineage>
</organism>
<evidence type="ECO:0000313" key="7">
    <source>
        <dbReference type="Proteomes" id="UP000054485"/>
    </source>
</evidence>
<evidence type="ECO:0000256" key="5">
    <source>
        <dbReference type="SAM" id="Phobius"/>
    </source>
</evidence>
<keyword evidence="2 5" id="KW-0812">Transmembrane</keyword>
<dbReference type="GO" id="GO:0016765">
    <property type="term" value="F:transferase activity, transferring alkyl or aryl (other than methyl) groups"/>
    <property type="evidence" value="ECO:0007669"/>
    <property type="project" value="InterPro"/>
</dbReference>
<sequence length="315" mass="34761">MSILTIPKLADEIFLRPIVISMNSLALSVLMSYVMSSNGNIDWRPITICVTSDILAMGADHLKDKEEEYSSDRNNTHDPRIASLFLYARTFLTASAMLLALALSQCPTSTLLTTAAFVVPALFWTTPISFEKFGLFSRWLLGMFGGDMHQSEPPTSAPVLVIKRIPGMKAIFNGIIRGCGIYTVVLSVLSGSGNLTNTLPSPWSVVQLIVWSTVSRSCHAIMTDVRDFEDDLKDGVPTIPVLLGSVLKTKLILTACHMLVMLAFIENPYITGSCLFAAVLVWMLGKDSPKKAYLVSSHSQSLFIIWYLTRQYLQL</sequence>
<name>A0A0C9ZSB5_9AGAM</name>
<evidence type="ECO:0000256" key="4">
    <source>
        <dbReference type="ARBA" id="ARBA00023136"/>
    </source>
</evidence>
<feature type="transmembrane region" description="Helical" evidence="5">
    <location>
        <begin position="109"/>
        <end position="130"/>
    </location>
</feature>
<protein>
    <submittedName>
        <fullName evidence="6">Uncharacterized protein</fullName>
    </submittedName>
</protein>
<evidence type="ECO:0000256" key="1">
    <source>
        <dbReference type="ARBA" id="ARBA00004141"/>
    </source>
</evidence>
<reference evidence="6 7" key="1">
    <citation type="submission" date="2014-04" db="EMBL/GenBank/DDBJ databases">
        <authorList>
            <consortium name="DOE Joint Genome Institute"/>
            <person name="Kuo A."/>
            <person name="Ruytinx J."/>
            <person name="Rineau F."/>
            <person name="Colpaert J."/>
            <person name="Kohler A."/>
            <person name="Nagy L.G."/>
            <person name="Floudas D."/>
            <person name="Copeland A."/>
            <person name="Barry K.W."/>
            <person name="Cichocki N."/>
            <person name="Veneault-Fourrey C."/>
            <person name="LaButti K."/>
            <person name="Lindquist E.A."/>
            <person name="Lipzen A."/>
            <person name="Lundell T."/>
            <person name="Morin E."/>
            <person name="Murat C."/>
            <person name="Sun H."/>
            <person name="Tunlid A."/>
            <person name="Henrissat B."/>
            <person name="Grigoriev I.V."/>
            <person name="Hibbett D.S."/>
            <person name="Martin F."/>
            <person name="Nordberg H.P."/>
            <person name="Cantor M.N."/>
            <person name="Hua S.X."/>
        </authorList>
    </citation>
    <scope>NUCLEOTIDE SEQUENCE [LARGE SCALE GENOMIC DNA]</scope>
    <source>
        <strain evidence="6 7">UH-Slu-Lm8-n1</strain>
    </source>
</reference>
<feature type="transmembrane region" description="Helical" evidence="5">
    <location>
        <begin position="81"/>
        <end position="103"/>
    </location>
</feature>
<comment type="subcellular location">
    <subcellularLocation>
        <location evidence="1">Membrane</location>
        <topology evidence="1">Multi-pass membrane protein</topology>
    </subcellularLocation>
</comment>
<dbReference type="InterPro" id="IPR000537">
    <property type="entry name" value="UbiA_prenyltransferase"/>
</dbReference>
<keyword evidence="3 5" id="KW-1133">Transmembrane helix</keyword>
<reference evidence="7" key="2">
    <citation type="submission" date="2015-01" db="EMBL/GenBank/DDBJ databases">
        <title>Evolutionary Origins and Diversification of the Mycorrhizal Mutualists.</title>
        <authorList>
            <consortium name="DOE Joint Genome Institute"/>
            <consortium name="Mycorrhizal Genomics Consortium"/>
            <person name="Kohler A."/>
            <person name="Kuo A."/>
            <person name="Nagy L.G."/>
            <person name="Floudas D."/>
            <person name="Copeland A."/>
            <person name="Barry K.W."/>
            <person name="Cichocki N."/>
            <person name="Veneault-Fourrey C."/>
            <person name="LaButti K."/>
            <person name="Lindquist E.A."/>
            <person name="Lipzen A."/>
            <person name="Lundell T."/>
            <person name="Morin E."/>
            <person name="Murat C."/>
            <person name="Riley R."/>
            <person name="Ohm R."/>
            <person name="Sun H."/>
            <person name="Tunlid A."/>
            <person name="Henrissat B."/>
            <person name="Grigoriev I.V."/>
            <person name="Hibbett D.S."/>
            <person name="Martin F."/>
        </authorList>
    </citation>
    <scope>NUCLEOTIDE SEQUENCE [LARGE SCALE GENOMIC DNA]</scope>
    <source>
        <strain evidence="7">UH-Slu-Lm8-n1</strain>
    </source>
</reference>